<reference evidence="1 2" key="1">
    <citation type="submission" date="2013-11" db="EMBL/GenBank/DDBJ databases">
        <title>Genome sequencing of Stegodyphus mimosarum.</title>
        <authorList>
            <person name="Bechsgaard J."/>
        </authorList>
    </citation>
    <scope>NUCLEOTIDE SEQUENCE [LARGE SCALE GENOMIC DNA]</scope>
</reference>
<organism evidence="1 2">
    <name type="scientific">Stegodyphus mimosarum</name>
    <name type="common">African social velvet spider</name>
    <dbReference type="NCBI Taxonomy" id="407821"/>
    <lineage>
        <taxon>Eukaryota</taxon>
        <taxon>Metazoa</taxon>
        <taxon>Ecdysozoa</taxon>
        <taxon>Arthropoda</taxon>
        <taxon>Chelicerata</taxon>
        <taxon>Arachnida</taxon>
        <taxon>Araneae</taxon>
        <taxon>Araneomorphae</taxon>
        <taxon>Entelegynae</taxon>
        <taxon>Eresoidea</taxon>
        <taxon>Eresidae</taxon>
        <taxon>Stegodyphus</taxon>
    </lineage>
</organism>
<protein>
    <submittedName>
        <fullName evidence="1">Uncharacterized protein</fullName>
    </submittedName>
</protein>
<accession>A0A087V175</accession>
<evidence type="ECO:0000313" key="2">
    <source>
        <dbReference type="Proteomes" id="UP000054359"/>
    </source>
</evidence>
<feature type="non-terminal residue" evidence="1">
    <location>
        <position position="43"/>
    </location>
</feature>
<gene>
    <name evidence="1" type="ORF">X975_18284</name>
</gene>
<evidence type="ECO:0000313" key="1">
    <source>
        <dbReference type="EMBL" id="KFM83364.1"/>
    </source>
</evidence>
<proteinExistence type="predicted"/>
<keyword evidence="2" id="KW-1185">Reference proteome</keyword>
<dbReference type="EMBL" id="KL819055">
    <property type="protein sequence ID" value="KFM83364.1"/>
    <property type="molecule type" value="Genomic_DNA"/>
</dbReference>
<dbReference type="AlphaFoldDB" id="A0A087V175"/>
<name>A0A087V175_STEMI</name>
<sequence length="43" mass="5163">MCLHCKRRYHELCCELCVDLCNTQTRKRKNFRRGCDDSLGLFP</sequence>
<dbReference type="Proteomes" id="UP000054359">
    <property type="component" value="Unassembled WGS sequence"/>
</dbReference>